<evidence type="ECO:0000256" key="2">
    <source>
        <dbReference type="ARBA" id="ARBA00023224"/>
    </source>
</evidence>
<evidence type="ECO:0000256" key="1">
    <source>
        <dbReference type="ARBA" id="ARBA00004370"/>
    </source>
</evidence>
<keyword evidence="2 3" id="KW-0807">Transducer</keyword>
<dbReference type="PANTHER" id="PTHR32089:SF112">
    <property type="entry name" value="LYSOZYME-LIKE PROTEIN-RELATED"/>
    <property type="match status" value="1"/>
</dbReference>
<feature type="domain" description="Methyl-accepting transducer" evidence="5">
    <location>
        <begin position="252"/>
        <end position="481"/>
    </location>
</feature>
<dbReference type="SMART" id="SM00283">
    <property type="entry name" value="MA"/>
    <property type="match status" value="1"/>
</dbReference>
<evidence type="ECO:0000259" key="5">
    <source>
        <dbReference type="PROSITE" id="PS50111"/>
    </source>
</evidence>
<dbReference type="Gene3D" id="3.30.450.20">
    <property type="entry name" value="PAS domain"/>
    <property type="match status" value="1"/>
</dbReference>
<dbReference type="CDD" id="cd00130">
    <property type="entry name" value="PAS"/>
    <property type="match status" value="1"/>
</dbReference>
<dbReference type="InterPro" id="IPR013655">
    <property type="entry name" value="PAS_fold_3"/>
</dbReference>
<feature type="transmembrane region" description="Helical" evidence="4">
    <location>
        <begin position="152"/>
        <end position="185"/>
    </location>
</feature>
<dbReference type="InterPro" id="IPR035965">
    <property type="entry name" value="PAS-like_dom_sf"/>
</dbReference>
<keyword evidence="4" id="KW-0472">Membrane</keyword>
<dbReference type="PROSITE" id="PS50112">
    <property type="entry name" value="PAS"/>
    <property type="match status" value="1"/>
</dbReference>
<dbReference type="Pfam" id="PF08447">
    <property type="entry name" value="PAS_3"/>
    <property type="match status" value="1"/>
</dbReference>
<gene>
    <name evidence="7" type="primary">aer</name>
    <name evidence="7" type="ORF">NCTC13093_01949</name>
</gene>
<dbReference type="PANTHER" id="PTHR32089">
    <property type="entry name" value="METHYL-ACCEPTING CHEMOTAXIS PROTEIN MCPB"/>
    <property type="match status" value="1"/>
</dbReference>
<feature type="domain" description="PAS" evidence="6">
    <location>
        <begin position="21"/>
        <end position="76"/>
    </location>
</feature>
<dbReference type="GO" id="GO:0007165">
    <property type="term" value="P:signal transduction"/>
    <property type="evidence" value="ECO:0007669"/>
    <property type="project" value="UniProtKB-KW"/>
</dbReference>
<dbReference type="Proteomes" id="UP000250086">
    <property type="component" value="Unassembled WGS sequence"/>
</dbReference>
<dbReference type="SUPFAM" id="SSF55785">
    <property type="entry name" value="PYP-like sensor domain (PAS domain)"/>
    <property type="match status" value="1"/>
</dbReference>
<dbReference type="GO" id="GO:0016020">
    <property type="term" value="C:membrane"/>
    <property type="evidence" value="ECO:0007669"/>
    <property type="project" value="UniProtKB-SubCell"/>
</dbReference>
<dbReference type="NCBIfam" id="TIGR00229">
    <property type="entry name" value="sensory_box"/>
    <property type="match status" value="1"/>
</dbReference>
<keyword evidence="4" id="KW-0812">Transmembrane</keyword>
<dbReference type="InterPro" id="IPR004089">
    <property type="entry name" value="MCPsignal_dom"/>
</dbReference>
<evidence type="ECO:0000256" key="4">
    <source>
        <dbReference type="SAM" id="Phobius"/>
    </source>
</evidence>
<dbReference type="AlphaFoldDB" id="A0A2X0V9T6"/>
<keyword evidence="8" id="KW-1185">Reference proteome</keyword>
<dbReference type="SUPFAM" id="SSF58104">
    <property type="entry name" value="Methyl-accepting chemotaxis protein (MCP) signaling domain"/>
    <property type="match status" value="1"/>
</dbReference>
<comment type="subcellular location">
    <subcellularLocation>
        <location evidence="1">Membrane</location>
    </subcellularLocation>
</comment>
<keyword evidence="7" id="KW-0675">Receptor</keyword>
<organism evidence="7 8">
    <name type="scientific">Anaerobiospirillum thomasii</name>
    <dbReference type="NCBI Taxonomy" id="179995"/>
    <lineage>
        <taxon>Bacteria</taxon>
        <taxon>Pseudomonadati</taxon>
        <taxon>Pseudomonadota</taxon>
        <taxon>Gammaproteobacteria</taxon>
        <taxon>Aeromonadales</taxon>
        <taxon>Succinivibrionaceae</taxon>
        <taxon>Anaerobiospirillum</taxon>
    </lineage>
</organism>
<reference evidence="7 8" key="1">
    <citation type="submission" date="2018-06" db="EMBL/GenBank/DDBJ databases">
        <authorList>
            <consortium name="Pathogen Informatics"/>
            <person name="Doyle S."/>
        </authorList>
    </citation>
    <scope>NUCLEOTIDE SEQUENCE [LARGE SCALE GENOMIC DNA]</scope>
    <source>
        <strain evidence="7 8">NCTC13093</strain>
    </source>
</reference>
<dbReference type="PROSITE" id="PS50111">
    <property type="entry name" value="CHEMOTAXIS_TRANSDUC_2"/>
    <property type="match status" value="1"/>
</dbReference>
<protein>
    <submittedName>
        <fullName evidence="7">Aerotaxis receptor</fullName>
    </submittedName>
</protein>
<dbReference type="InterPro" id="IPR000014">
    <property type="entry name" value="PAS"/>
</dbReference>
<dbReference type="EMBL" id="UAPV01000001">
    <property type="protein sequence ID" value="SPT70533.1"/>
    <property type="molecule type" value="Genomic_DNA"/>
</dbReference>
<dbReference type="Pfam" id="PF00015">
    <property type="entry name" value="MCPsignal"/>
    <property type="match status" value="1"/>
</dbReference>
<accession>A0A2X0V9T6</accession>
<dbReference type="RefSeq" id="WP_113744594.1">
    <property type="nucleotide sequence ID" value="NZ_UAPV01000001.1"/>
</dbReference>
<evidence type="ECO:0000259" key="6">
    <source>
        <dbReference type="PROSITE" id="PS50112"/>
    </source>
</evidence>
<evidence type="ECO:0000256" key="3">
    <source>
        <dbReference type="PROSITE-ProRule" id="PRU00284"/>
    </source>
</evidence>
<dbReference type="GO" id="GO:0006935">
    <property type="term" value="P:chemotaxis"/>
    <property type="evidence" value="ECO:0007669"/>
    <property type="project" value="UniProtKB-ARBA"/>
</dbReference>
<evidence type="ECO:0000313" key="8">
    <source>
        <dbReference type="Proteomes" id="UP000250086"/>
    </source>
</evidence>
<name>A0A2X0V9T6_9GAMM</name>
<proteinExistence type="predicted"/>
<keyword evidence="4" id="KW-1133">Transmembrane helix</keyword>
<evidence type="ECO:0000313" key="7">
    <source>
        <dbReference type="EMBL" id="SPT70533.1"/>
    </source>
</evidence>
<dbReference type="Gene3D" id="1.10.287.950">
    <property type="entry name" value="Methyl-accepting chemotaxis protein"/>
    <property type="match status" value="1"/>
</dbReference>
<sequence>MRVNLPVTNEEMKVPAGRKIISVTDTEGIITDCNDIFIEMSGFSREELIGQNHNIIRHPDMPPEAFALMWDTLKQGKPFMAIVKNRRKNGGFYWVDAFVSPIMVDGKIVAYESVRVQPDPADVARADALYKKINAKKRLTPLFKIPKVSTNIFILSALASAVSAAFLPLASAAVAIGGGALAMYIKEKEQTSVYKELKAILPSVYAHPVGILTYTDDDINLGALRLELKAAQAYVRTIFSRVDQAIGFVKDISHKSFELSDQTSKDMGVQSERTSSIAESTASMSQNLDLLQTNVVSTANFALEANTMAEDTAKLAIDSKDALNRINESSVKIEESVSEVSIQAQKIDSMLESIKDIAKKTNLLALNAAIEAARAGELGRGFAVVADEVHALSRKTDSYAQEINDVVQTLVTNSKSAVDMSKKGREIANEGADKVTASADLLNRICNNIKEISEMTNSMAETLRLQTDNAQTIKEDVAEVSSLSEDCSERSRQSNSSISRLQIITKNLGDMLLRFEHDYYK</sequence>